<dbReference type="Proteomes" id="UP000023795">
    <property type="component" value="Unassembled WGS sequence"/>
</dbReference>
<evidence type="ECO:0000313" key="6">
    <source>
        <dbReference type="EMBL" id="ELA08210.1"/>
    </source>
</evidence>
<dbReference type="SUPFAM" id="SSF51419">
    <property type="entry name" value="PLP-binding barrel"/>
    <property type="match status" value="1"/>
</dbReference>
<sequence>MPNNEPVLNFISNKQLIQNYEQIKQKIPSHVTLLAVSKTKPSEMIQALAKHGQRDFGENYVQEALAKIHALQGITAKGKALIWHYIGHIQRNKTRDLAENFDWVHGVDRLIIAQRLNEQRPKNLAKLNICIQVNIDNEDNKSGCQPEELPTLVAKISQFGNLCLRGLMIIPNPTQDSKHAFEKTKQLFDKVKQCHANPTDWDTLSMGMSGDIEQAIDAGSNMVRVGTAIFGARNYA</sequence>
<keyword evidence="7" id="KW-1185">Reference proteome</keyword>
<dbReference type="InterPro" id="IPR029066">
    <property type="entry name" value="PLP-binding_barrel"/>
</dbReference>
<comment type="function">
    <text evidence="2">Pyridoxal 5'-phosphate (PLP)-binding protein, which is involved in PLP homeostasis.</text>
</comment>
<dbReference type="CDD" id="cd06824">
    <property type="entry name" value="PLPDE_III_Yggs_like"/>
    <property type="match status" value="1"/>
</dbReference>
<dbReference type="EMBL" id="ANIN01000002">
    <property type="protein sequence ID" value="ELA08210.1"/>
    <property type="molecule type" value="Genomic_DNA"/>
</dbReference>
<dbReference type="FunFam" id="3.20.20.10:FF:000018">
    <property type="entry name" value="Pyridoxal phosphate homeostasis protein"/>
    <property type="match status" value="1"/>
</dbReference>
<dbReference type="eggNOG" id="COG0325">
    <property type="taxonomic scope" value="Bacteria"/>
</dbReference>
<dbReference type="PATRIC" id="fig|1230338.3.peg.1410"/>
<evidence type="ECO:0000256" key="4">
    <source>
        <dbReference type="RuleBase" id="RU004514"/>
    </source>
</evidence>
<feature type="modified residue" description="N6-(pyridoxal phosphate)lysine" evidence="2 3">
    <location>
        <position position="38"/>
    </location>
</feature>
<dbReference type="Gene3D" id="3.20.20.10">
    <property type="entry name" value="Alanine racemase"/>
    <property type="match status" value="1"/>
</dbReference>
<dbReference type="OrthoDB" id="9804072at2"/>
<dbReference type="NCBIfam" id="TIGR00044">
    <property type="entry name" value="YggS family pyridoxal phosphate-dependent enzyme"/>
    <property type="match status" value="1"/>
</dbReference>
<dbReference type="Pfam" id="PF01168">
    <property type="entry name" value="Ala_racemase_N"/>
    <property type="match status" value="1"/>
</dbReference>
<protein>
    <recommendedName>
        <fullName evidence="2">Pyridoxal phosphate homeostasis protein</fullName>
        <shortName evidence="2">PLP homeostasis protein</shortName>
    </recommendedName>
</protein>
<evidence type="ECO:0000313" key="7">
    <source>
        <dbReference type="Proteomes" id="UP000023795"/>
    </source>
</evidence>
<evidence type="ECO:0000256" key="3">
    <source>
        <dbReference type="PIRSR" id="PIRSR004848-1"/>
    </source>
</evidence>
<dbReference type="GO" id="GO:0030170">
    <property type="term" value="F:pyridoxal phosphate binding"/>
    <property type="evidence" value="ECO:0007669"/>
    <property type="project" value="UniProtKB-UniRule"/>
</dbReference>
<comment type="cofactor">
    <cofactor evidence="3">
        <name>pyridoxal 5'-phosphate</name>
        <dbReference type="ChEBI" id="CHEBI:597326"/>
    </cofactor>
</comment>
<dbReference type="PANTHER" id="PTHR10146:SF14">
    <property type="entry name" value="PYRIDOXAL PHOSPHATE HOMEOSTASIS PROTEIN"/>
    <property type="match status" value="1"/>
</dbReference>
<accession>L2F5P0</accession>
<dbReference type="HAMAP" id="MF_02087">
    <property type="entry name" value="PLP_homeostasis"/>
    <property type="match status" value="1"/>
</dbReference>
<dbReference type="AlphaFoldDB" id="L2F5P0"/>
<dbReference type="PANTHER" id="PTHR10146">
    <property type="entry name" value="PROLINE SYNTHETASE CO-TRANSCRIBED BACTERIAL HOMOLOG PROTEIN"/>
    <property type="match status" value="1"/>
</dbReference>
<reference evidence="6 7" key="1">
    <citation type="journal article" date="2013" name="Genome Announc.">
        <title>Genome Sequence of Moraxella macacae 0408225, a Novel Bacterial Species Isolated from a Cynomolgus Macaque with Epistaxis.</title>
        <authorList>
            <person name="Ladner J.T."/>
            <person name="Whitehouse C.A."/>
            <person name="Koroleva G.I."/>
            <person name="Palacios G.F."/>
        </authorList>
    </citation>
    <scope>NUCLEOTIDE SEQUENCE [LARGE SCALE GENOMIC DNA]</scope>
    <source>
        <strain evidence="6 7">0408225</strain>
    </source>
</reference>
<evidence type="ECO:0000256" key="1">
    <source>
        <dbReference type="ARBA" id="ARBA00022898"/>
    </source>
</evidence>
<dbReference type="RefSeq" id="WP_009501755.1">
    <property type="nucleotide sequence ID" value="NZ_ANIN01000002.1"/>
</dbReference>
<keyword evidence="1 2" id="KW-0663">Pyridoxal phosphate</keyword>
<dbReference type="InterPro" id="IPR011078">
    <property type="entry name" value="PyrdxlP_homeostasis"/>
</dbReference>
<comment type="caution">
    <text evidence="6">The sequence shown here is derived from an EMBL/GenBank/DDBJ whole genome shotgun (WGS) entry which is preliminary data.</text>
</comment>
<proteinExistence type="inferred from homology"/>
<gene>
    <name evidence="6" type="ORF">MOMA_06601</name>
</gene>
<evidence type="ECO:0000256" key="2">
    <source>
        <dbReference type="HAMAP-Rule" id="MF_02087"/>
    </source>
</evidence>
<dbReference type="InterPro" id="IPR001608">
    <property type="entry name" value="Ala_racemase_N"/>
</dbReference>
<name>L2F5P0_9GAMM</name>
<feature type="domain" description="Alanine racemase N-terminal" evidence="5">
    <location>
        <begin position="11"/>
        <end position="233"/>
    </location>
</feature>
<evidence type="ECO:0000259" key="5">
    <source>
        <dbReference type="Pfam" id="PF01168"/>
    </source>
</evidence>
<dbReference type="PIRSF" id="PIRSF004848">
    <property type="entry name" value="YBL036c_PLPDEIII"/>
    <property type="match status" value="1"/>
</dbReference>
<dbReference type="STRING" id="1230338.MOMA_06601"/>
<organism evidence="6 7">
    <name type="scientific">Moraxella macacae 0408225</name>
    <dbReference type="NCBI Taxonomy" id="1230338"/>
    <lineage>
        <taxon>Bacteria</taxon>
        <taxon>Pseudomonadati</taxon>
        <taxon>Pseudomonadota</taxon>
        <taxon>Gammaproteobacteria</taxon>
        <taxon>Moraxellales</taxon>
        <taxon>Moraxellaceae</taxon>
        <taxon>Moraxella</taxon>
    </lineage>
</organism>
<comment type="similarity">
    <text evidence="2 4">Belongs to the pyridoxal phosphate-binding protein YggS/PROSC family.</text>
</comment>